<protein>
    <submittedName>
        <fullName evidence="2">Uncharacterized protein</fullName>
    </submittedName>
</protein>
<evidence type="ECO:0000313" key="2">
    <source>
        <dbReference type="EMBL" id="CUM77879.1"/>
    </source>
</evidence>
<dbReference type="AlphaFoldDB" id="A0A173RJQ8"/>
<dbReference type="Proteomes" id="UP000095597">
    <property type="component" value="Unassembled WGS sequence"/>
</dbReference>
<dbReference type="EMBL" id="CYXO01000002">
    <property type="protein sequence ID" value="CUM77879.1"/>
    <property type="molecule type" value="Genomic_DNA"/>
</dbReference>
<sequence length="83" mass="9841">MSYGFKEIMRQIDDARKVQDMSRDPFGSHDGMDIDPRTAVVETCGYGYRNEVCDDVREAFRQDIEDEQQINELKRENYEQEAR</sequence>
<dbReference type="RefSeq" id="WP_055213611.1">
    <property type="nucleotide sequence ID" value="NZ_CYXO01000002.1"/>
</dbReference>
<name>A0A173RJQ8_9FIRM</name>
<accession>A0A173RJQ8</accession>
<reference evidence="2 3" key="1">
    <citation type="submission" date="2015-09" db="EMBL/GenBank/DDBJ databases">
        <authorList>
            <consortium name="Pathogen Informatics"/>
        </authorList>
    </citation>
    <scope>NUCLEOTIDE SEQUENCE [LARGE SCALE GENOMIC DNA]</scope>
    <source>
        <strain evidence="2 3">2789STDY5834961</strain>
    </source>
</reference>
<evidence type="ECO:0000256" key="1">
    <source>
        <dbReference type="SAM" id="MobiDB-lite"/>
    </source>
</evidence>
<organism evidence="2 3">
    <name type="scientific">Dorea longicatena</name>
    <dbReference type="NCBI Taxonomy" id="88431"/>
    <lineage>
        <taxon>Bacteria</taxon>
        <taxon>Bacillati</taxon>
        <taxon>Bacillota</taxon>
        <taxon>Clostridia</taxon>
        <taxon>Lachnospirales</taxon>
        <taxon>Lachnospiraceae</taxon>
        <taxon>Dorea</taxon>
    </lineage>
</organism>
<proteinExistence type="predicted"/>
<gene>
    <name evidence="2" type="ORF">ERS852573_00504</name>
</gene>
<evidence type="ECO:0000313" key="3">
    <source>
        <dbReference type="Proteomes" id="UP000095597"/>
    </source>
</evidence>
<feature type="region of interest" description="Disordered" evidence="1">
    <location>
        <begin position="16"/>
        <end position="35"/>
    </location>
</feature>